<keyword evidence="2" id="KW-1185">Reference proteome</keyword>
<evidence type="ECO:0000313" key="1">
    <source>
        <dbReference type="EnsemblPlants" id="AUR62029941-RA:cds"/>
    </source>
</evidence>
<evidence type="ECO:0000313" key="2">
    <source>
        <dbReference type="Proteomes" id="UP000596660"/>
    </source>
</evidence>
<dbReference type="EnsemblPlants" id="AUR62029941-RA">
    <property type="protein sequence ID" value="AUR62029941-RA:cds"/>
    <property type="gene ID" value="AUR62029941"/>
</dbReference>
<organism evidence="1 2">
    <name type="scientific">Chenopodium quinoa</name>
    <name type="common">Quinoa</name>
    <dbReference type="NCBI Taxonomy" id="63459"/>
    <lineage>
        <taxon>Eukaryota</taxon>
        <taxon>Viridiplantae</taxon>
        <taxon>Streptophyta</taxon>
        <taxon>Embryophyta</taxon>
        <taxon>Tracheophyta</taxon>
        <taxon>Spermatophyta</taxon>
        <taxon>Magnoliopsida</taxon>
        <taxon>eudicotyledons</taxon>
        <taxon>Gunneridae</taxon>
        <taxon>Pentapetalae</taxon>
        <taxon>Caryophyllales</taxon>
        <taxon>Chenopodiaceae</taxon>
        <taxon>Chenopodioideae</taxon>
        <taxon>Atripliceae</taxon>
        <taxon>Chenopodium</taxon>
    </lineage>
</organism>
<dbReference type="Proteomes" id="UP000596660">
    <property type="component" value="Unplaced"/>
</dbReference>
<accession>A0A803MIJ3</accession>
<dbReference type="Gramene" id="AUR62029941-RA">
    <property type="protein sequence ID" value="AUR62029941-RA:cds"/>
    <property type="gene ID" value="AUR62029941"/>
</dbReference>
<protein>
    <submittedName>
        <fullName evidence="1">Uncharacterized protein</fullName>
    </submittedName>
</protein>
<reference evidence="1" key="2">
    <citation type="submission" date="2021-03" db="UniProtKB">
        <authorList>
            <consortium name="EnsemblPlants"/>
        </authorList>
    </citation>
    <scope>IDENTIFICATION</scope>
</reference>
<dbReference type="AlphaFoldDB" id="A0A803MIJ3"/>
<reference evidence="1" key="1">
    <citation type="journal article" date="2017" name="Nature">
        <title>The genome of Chenopodium quinoa.</title>
        <authorList>
            <person name="Jarvis D.E."/>
            <person name="Ho Y.S."/>
            <person name="Lightfoot D.J."/>
            <person name="Schmoeckel S.M."/>
            <person name="Li B."/>
            <person name="Borm T.J.A."/>
            <person name="Ohyanagi H."/>
            <person name="Mineta K."/>
            <person name="Michell C.T."/>
            <person name="Saber N."/>
            <person name="Kharbatia N.M."/>
            <person name="Rupper R.R."/>
            <person name="Sharp A.R."/>
            <person name="Dally N."/>
            <person name="Boughton B.A."/>
            <person name="Woo Y.H."/>
            <person name="Gao G."/>
            <person name="Schijlen E.G.W.M."/>
            <person name="Guo X."/>
            <person name="Momin A.A."/>
            <person name="Negrao S."/>
            <person name="Al-Babili S."/>
            <person name="Gehring C."/>
            <person name="Roessner U."/>
            <person name="Jung C."/>
            <person name="Murphy K."/>
            <person name="Arold S.T."/>
            <person name="Gojobori T."/>
            <person name="van der Linden C.G."/>
            <person name="van Loo E.N."/>
            <person name="Jellen E.N."/>
            <person name="Maughan P.J."/>
            <person name="Tester M."/>
        </authorList>
    </citation>
    <scope>NUCLEOTIDE SEQUENCE [LARGE SCALE GENOMIC DNA]</scope>
    <source>
        <strain evidence="1">cv. PI 614886</strain>
    </source>
</reference>
<name>A0A803MIJ3_CHEQI</name>
<sequence>MHLSQLELTYVPQKAVKGQALVEFLDDHPPMENVMVQEEKPWTMFFDGSSKRSELEPELLSIHLLV</sequence>
<proteinExistence type="predicted"/>